<proteinExistence type="inferred from homology"/>
<evidence type="ECO:0000256" key="3">
    <source>
        <dbReference type="ARBA" id="ARBA00022801"/>
    </source>
</evidence>
<name>A0AAV7ZIN0_9EUKA</name>
<dbReference type="Pfam" id="PF00782">
    <property type="entry name" value="DSPc"/>
    <property type="match status" value="1"/>
</dbReference>
<keyword evidence="4" id="KW-0904">Protein phosphatase</keyword>
<dbReference type="PROSITE" id="PS50056">
    <property type="entry name" value="TYR_PHOSPHATASE_2"/>
    <property type="match status" value="1"/>
</dbReference>
<dbReference type="SMART" id="SM00195">
    <property type="entry name" value="DSPc"/>
    <property type="match status" value="1"/>
</dbReference>
<feature type="domain" description="Tyrosine specific protein phosphatases" evidence="6">
    <location>
        <begin position="95"/>
        <end position="152"/>
    </location>
</feature>
<evidence type="ECO:0000259" key="5">
    <source>
        <dbReference type="PROSITE" id="PS50054"/>
    </source>
</evidence>
<comment type="caution">
    <text evidence="7">The sequence shown here is derived from an EMBL/GenBank/DDBJ whole genome shotgun (WGS) entry which is preliminary data.</text>
</comment>
<dbReference type="GO" id="GO:0043409">
    <property type="term" value="P:negative regulation of MAPK cascade"/>
    <property type="evidence" value="ECO:0007669"/>
    <property type="project" value="TreeGrafter"/>
</dbReference>
<dbReference type="EC" id="3.1.3.48" evidence="2"/>
<evidence type="ECO:0000256" key="1">
    <source>
        <dbReference type="ARBA" id="ARBA00008601"/>
    </source>
</evidence>
<dbReference type="SUPFAM" id="SSF52799">
    <property type="entry name" value="(Phosphotyrosine protein) phosphatases II"/>
    <property type="match status" value="1"/>
</dbReference>
<evidence type="ECO:0000313" key="10">
    <source>
        <dbReference type="Proteomes" id="UP001150062"/>
    </source>
</evidence>
<dbReference type="AlphaFoldDB" id="A0AAV7ZIN0"/>
<accession>A0AAV7ZIN0</accession>
<comment type="similarity">
    <text evidence="1">Belongs to the protein-tyrosine phosphatase family. Non-receptor class dual specificity subfamily.</text>
</comment>
<dbReference type="GO" id="GO:0005737">
    <property type="term" value="C:cytoplasm"/>
    <property type="evidence" value="ECO:0007669"/>
    <property type="project" value="TreeGrafter"/>
</dbReference>
<gene>
    <name evidence="7" type="ORF">M0812_13883</name>
    <name evidence="8" type="ORF">M0813_23301</name>
</gene>
<sequence length="182" mass="21480">MTFLEQIQNQKSKLETTETVVRKLDFFVEDKTKDDIPMEIIPGIYLGSYQAAENEKELKKLGITHILNFFFDPLGYDWAIEKQCKCLDIEIFPIDKFFVESHQFIDQALENGKVLVNCWQGASRSATIVISYLMKTQKKNFEETYRFVKNKRKAVQPNRGFQKILQNYEKELFADEEKEKEN</sequence>
<dbReference type="EMBL" id="JANTQA010000029">
    <property type="protein sequence ID" value="KAJ3441863.1"/>
    <property type="molecule type" value="Genomic_DNA"/>
</dbReference>
<evidence type="ECO:0000259" key="6">
    <source>
        <dbReference type="PROSITE" id="PS50056"/>
    </source>
</evidence>
<dbReference type="PANTHER" id="PTHR10159:SF519">
    <property type="entry name" value="DUAL SPECIFICITY PROTEIN PHOSPHATASE MPK3"/>
    <property type="match status" value="1"/>
</dbReference>
<feature type="domain" description="Tyrosine-protein phosphatase" evidence="5">
    <location>
        <begin position="36"/>
        <end position="174"/>
    </location>
</feature>
<protein>
    <recommendedName>
        <fullName evidence="2">protein-tyrosine-phosphatase</fullName>
        <ecNumber evidence="2">3.1.3.48</ecNumber>
    </recommendedName>
</protein>
<dbReference type="PANTHER" id="PTHR10159">
    <property type="entry name" value="DUAL SPECIFICITY PROTEIN PHOSPHATASE"/>
    <property type="match status" value="1"/>
</dbReference>
<dbReference type="InterPro" id="IPR020422">
    <property type="entry name" value="TYR_PHOSPHATASE_DUAL_dom"/>
</dbReference>
<evidence type="ECO:0000313" key="7">
    <source>
        <dbReference type="EMBL" id="KAJ3441863.1"/>
    </source>
</evidence>
<keyword evidence="10" id="KW-1185">Reference proteome</keyword>
<evidence type="ECO:0000313" key="9">
    <source>
        <dbReference type="Proteomes" id="UP001146793"/>
    </source>
</evidence>
<dbReference type="Proteomes" id="UP001150062">
    <property type="component" value="Unassembled WGS sequence"/>
</dbReference>
<dbReference type="InterPro" id="IPR000387">
    <property type="entry name" value="Tyr_Pase_dom"/>
</dbReference>
<dbReference type="PROSITE" id="PS50054">
    <property type="entry name" value="TYR_PHOSPHATASE_DUAL"/>
    <property type="match status" value="1"/>
</dbReference>
<evidence type="ECO:0000256" key="4">
    <source>
        <dbReference type="ARBA" id="ARBA00022912"/>
    </source>
</evidence>
<dbReference type="Gene3D" id="3.90.190.10">
    <property type="entry name" value="Protein tyrosine phosphatase superfamily"/>
    <property type="match status" value="1"/>
</dbReference>
<dbReference type="Proteomes" id="UP001146793">
    <property type="component" value="Unassembled WGS sequence"/>
</dbReference>
<evidence type="ECO:0000313" key="8">
    <source>
        <dbReference type="EMBL" id="KAJ6241363.1"/>
    </source>
</evidence>
<reference evidence="7" key="2">
    <citation type="submission" date="2022-08" db="EMBL/GenBank/DDBJ databases">
        <title>Novel sulphate-reducing endosymbionts in the free-living metamonad Anaeramoeba.</title>
        <authorList>
            <person name="Jerlstrom-Hultqvist J."/>
            <person name="Cepicka I."/>
            <person name="Gallot-Lavallee L."/>
            <person name="Salas-Leiva D."/>
            <person name="Curtis B.A."/>
            <person name="Zahonova K."/>
            <person name="Pipaliya S."/>
            <person name="Dacks J."/>
            <person name="Roger A.J."/>
        </authorList>
    </citation>
    <scope>NUCLEOTIDE SEQUENCE</scope>
    <source>
        <strain evidence="7">Busselton2</strain>
    </source>
</reference>
<dbReference type="GO" id="GO:0004725">
    <property type="term" value="F:protein tyrosine phosphatase activity"/>
    <property type="evidence" value="ECO:0007669"/>
    <property type="project" value="UniProtKB-EC"/>
</dbReference>
<keyword evidence="3" id="KW-0378">Hydrolase</keyword>
<dbReference type="InterPro" id="IPR029021">
    <property type="entry name" value="Prot-tyrosine_phosphatase-like"/>
</dbReference>
<dbReference type="CDD" id="cd14498">
    <property type="entry name" value="DSP"/>
    <property type="match status" value="1"/>
</dbReference>
<dbReference type="EMBL" id="JAOAOG010000194">
    <property type="protein sequence ID" value="KAJ6241363.1"/>
    <property type="molecule type" value="Genomic_DNA"/>
</dbReference>
<dbReference type="InterPro" id="IPR000340">
    <property type="entry name" value="Dual-sp_phosphatase_cat-dom"/>
</dbReference>
<organism evidence="7 9">
    <name type="scientific">Anaeramoeba flamelloides</name>
    <dbReference type="NCBI Taxonomy" id="1746091"/>
    <lineage>
        <taxon>Eukaryota</taxon>
        <taxon>Metamonada</taxon>
        <taxon>Anaeramoebidae</taxon>
        <taxon>Anaeramoeba</taxon>
    </lineage>
</organism>
<dbReference type="PRINTS" id="PR01908">
    <property type="entry name" value="ADSPHPHTASE"/>
</dbReference>
<reference evidence="8" key="1">
    <citation type="submission" date="2022-08" db="EMBL/GenBank/DDBJ databases">
        <title>Novel sulfate-reducing endosymbionts in the free-living metamonad Anaeramoeba.</title>
        <authorList>
            <person name="Jerlstrom-Hultqvist J."/>
            <person name="Cepicka I."/>
            <person name="Gallot-Lavallee L."/>
            <person name="Salas-Leiva D."/>
            <person name="Curtis B.A."/>
            <person name="Zahonova K."/>
            <person name="Pipaliya S."/>
            <person name="Dacks J."/>
            <person name="Roger A.J."/>
        </authorList>
    </citation>
    <scope>NUCLEOTIDE SEQUENCE</scope>
    <source>
        <strain evidence="8">Schooner1</strain>
    </source>
</reference>
<evidence type="ECO:0000256" key="2">
    <source>
        <dbReference type="ARBA" id="ARBA00013064"/>
    </source>
</evidence>